<name>A0A369XQI0_9PROT</name>
<evidence type="ECO:0000313" key="1">
    <source>
        <dbReference type="EMBL" id="RDE51655.1"/>
    </source>
</evidence>
<evidence type="ECO:0008006" key="3">
    <source>
        <dbReference type="Google" id="ProtNLM"/>
    </source>
</evidence>
<evidence type="ECO:0000313" key="2">
    <source>
        <dbReference type="Proteomes" id="UP000253831"/>
    </source>
</evidence>
<accession>A0A369XQI0</accession>
<protein>
    <recommendedName>
        <fullName evidence="3">8-amino-7-oxononanoate synthase</fullName>
    </recommendedName>
</protein>
<comment type="caution">
    <text evidence="1">The sequence shown here is derived from an EMBL/GenBank/DDBJ whole genome shotgun (WGS) entry which is preliminary data.</text>
</comment>
<reference evidence="1 2" key="1">
    <citation type="submission" date="2018-05" db="EMBL/GenBank/DDBJ databases">
        <title>Integrated omic analyses show evidence that a Ca. Accumulibacter phosphatis strain performs denitrification under micro-aerobic conditions.</title>
        <authorList>
            <person name="Camejo P.Y."/>
            <person name="Katherine M.D."/>
            <person name="Daniel N.R."/>
        </authorList>
    </citation>
    <scope>NUCLEOTIDE SEQUENCE [LARGE SCALE GENOMIC DNA]</scope>
    <source>
        <strain evidence="1">UW-LDO-IC</strain>
    </source>
</reference>
<dbReference type="AlphaFoldDB" id="A0A369XQI0"/>
<organism evidence="1 2">
    <name type="scientific">Candidatus Accumulibacter meliphilus</name>
    <dbReference type="NCBI Taxonomy" id="2211374"/>
    <lineage>
        <taxon>Bacteria</taxon>
        <taxon>Pseudomonadati</taxon>
        <taxon>Pseudomonadota</taxon>
        <taxon>Betaproteobacteria</taxon>
        <taxon>Candidatus Accumulibacter</taxon>
    </lineage>
</organism>
<sequence length="697" mass="78630">MPATTHIPKSTRKGSITVTVVDAGGDGAVLRGAWVSLYAPPDDVDCSNFPDTNWQPEPRNWLASERTDGAGQVTFAELDPACYFVKYEHHPKMLAQCVDVGSGCTESVCFQLPLEAQLEITFMNADCQDIACRQPRVNDRAQARFTFSHSDVLAAHVTMQLAPGMTRVRNEKFVATMPMKNAGTQEIGAALAFRSEEHTPNGQAGGQLAVLALAEEFDVEEREPTPISGNLNVALARSETAPTPDLRLWGAIRASTEALSFDKYLRFMDLLFCSNGRENPPAAETAAYNRLLQRRFLPFTDTDAYRVLKAATEAFVMVNCGVFTGDPGVTGDADVLADLNDYLRRRDLPKPGREPYLEQVEGIGMLPYLAIIRRKLPDVPFNEPIRRTEREADLCEGFVQEKLRNPCLLELIWSYWHEECMQVQAMNAITRRFQNVRGTRQPDPLANVEVNPLRPLNNLLWGYIQDEQHRLTVARRNAEYDHHYGLRLKGRAVFDFRPADTRSKFVEAFHHLLRLCTVFYKQDDNTTVKADAFGVLNALKEVHLILSQGAHSQFGDLPPTARIEMLIQQWLLSRPEFREFLPTRVMVAYPEPWMDRVDAMKKLQGWSDTSVVHFHNLAVFGEQLLLSIRYGAWSTAFEPTQAFNFARFWRPQVLGYIHAYRAATGVELGAETVETRVDSTLPSVLLQRRLAAQQRSA</sequence>
<proteinExistence type="predicted"/>
<dbReference type="Proteomes" id="UP000253831">
    <property type="component" value="Unassembled WGS sequence"/>
</dbReference>
<dbReference type="EMBL" id="QPGA01000005">
    <property type="protein sequence ID" value="RDE51655.1"/>
    <property type="molecule type" value="Genomic_DNA"/>
</dbReference>
<gene>
    <name evidence="1" type="ORF">DVS81_04540</name>
</gene>